<proteinExistence type="predicted"/>
<accession>A0ACB8BQ81</accession>
<comment type="caution">
    <text evidence="1">The sequence shown here is derived from an EMBL/GenBank/DDBJ whole genome shotgun (WGS) entry which is preliminary data.</text>
</comment>
<evidence type="ECO:0000313" key="1">
    <source>
        <dbReference type="EMBL" id="KAH7927378.1"/>
    </source>
</evidence>
<name>A0ACB8BQ81_9AGAM</name>
<sequence length="2224" mass="246066">MDELVRHCLRELSFDGDLGCDVSRLKDFIVGFYSVDATHPQVVDDAFCAFVWSVVVQQPTVRVGTPPPGVSSEVYIAPQTSARRKAAAKGEEHVEEAPPALNLVPDARNRSLEDLRAEYGDGLRIAVDPETSFAAITGSHIRPQKLSPMVYSALQLITRGREAGITTVALGRTTKYDQKTCFYVIKQLLELGLVIKARRGGVGNHSCIHKYFVERSALWQQIHEEEAREDDPVIVGEVHAQTPDDADDTAATRQSSFAGFDPIDSRHLSSLPLVRNRVVKLLKASKNYIHASNNLLMTIGFTNPTKTDRRFFQTRLRELIQQGVVERVMVPSSKIEGRSVKCIRLITPDNNQPLDDGIIVDSQNADDDEKDMGLDDGTTGHTEVKANRTIHKQVSDLLEEAGSTGMTLNEICTAMGNFDKRTIELLLTRATKNLPPSHLRDLGTADFMETFGRERRHRYYTIAAYRTVMSNEQLDDTTTSYADVDLSNVGEFAVVEAALFYDDEETLHMYQDTFKDGGKPKKAGTKIGRPRKKDAKVNTKKRKRDEISGAVDQDGDASEVDELMEPAPKPKRARPHKKAKLDDVNLETNSAEAGPSAPPDGNVQMDAPPPAAPEPKKRGRPRKNPDPADSADPVSPRKPGRPPKKKADDLPADSADAGPSRVAKPQRPARGTSPVPPKKRGRRPKEKPASGPADGPAAGEGSIAEGAVDKASSEAVPLVVTESERQSDSSTIQVPDVATSTESLFGAATGSAHGAPQVRDASNEEGAATTLPATREASIAPDQEDTTVTPTAESPRRSSKKATVTPREDEPQVGHRRGSRKSPQPVPDDIPVLDEDMEVDELQEDTVTPLMRTPAPPLDALTPVEGGGTSETVEHAEHSRRVEYVPIDPTLVAGSNASAEGVEQLASLISTEKRDASGTPASERPSKRARRNPKADQSGSRANLNISHLRRENELFRVIQNFGGIANLHTKEFLDAHMALLETMSQTGEPTSAPVGTRVDKRTATAALKSMESRGRIKMLGTSVVSPTGASRPACLLYLPETPQEKIHEYLRELSRTALAPTLRSIKTLEEPVDYGSDRNSTQRAALPLQLLQLDEPGGDNTERWNRNAARAEQLFSYHPDTIREVLLTERTTLSQMYGYLVGKAVRLREFHLFTLGILDQTPLSPRVVSHEHRIIDISLYQLDTPLSTYCALVSVLSHDEGVLNLLQSEHGRQTPVQNLPSHISSSLQVGRARTKSRILDLMDTLRALGLVIPLEPSSADTAEYVCAANGDHPVTFKTASLEGWTVGAPMAAPQYWRFKTLAPLHLWATSESFPPYWRDAPLHTRAEAVLYWQELQNLCLDRDYAEGIACPTTSDDGGPLAASVGISRSLRRRTSWRSDYVLTWHQRQFLGRYVNMTTGHTPLDDEDADSQLQHICHTISAPRRVVVDHFTLEAQRAVHEIDKARRRQKRVQAEELARQNIEAKAVLQKKAEEAKLQREQDWESLIHRMHQEPLKGTIGVRIRAVRSRFMQSSSTKDVQKWEGEIQEAIKEAKLAAKKVITKAHPTAAATTRPTIAPPPVVSNAHEKPVDFLVSQQGPPQPPPSGARAKGKGKGKGKDNDVREDDAEDQPSQRRSRFQWNREYDELARDASAIIRARCRGAQRLDLSAYEQVFPSVPRNSVRNRVAHLRENAADDAYMKRLEDRWYTVWLQHRGSNHLPDEDPQSLSNFNIIEHIEFLRRHIDKNALRVGFVQRETLFSLPSSVEELSDRFEVVDDAAVGSAWDFLWNVQAEEGREKRLVQQAFTKQKDEIPFVTNSGGENVQVAEAALKASMVFGTPNEHYEPDAASSLLRSAGQQAVSLAIPNLLRRGILSKLVRDPKKSKPGRTFKISDVNSNAIGGSISRGVFQDACTMEDIQAGEEAEWSEWPLVAADGDVAALLELVSEDKVEFDIDLSHTTASRAKVDWNSKKADDDDIETRVRIRLSQLSVEEAIPSAGSSPEIPLMDLDPEVEHAETLDGLEAACKIKAPGGLIDCAACLRGTSSTLLLSVNERDAHLARRILELTRTAGTAGITKAQLLTSFSESSDAVMDLVQKVITADPPLLRWTGYTTPVLVSSDYIRAWAVVTCEDPRTLVLPRRWLDIRGLKVGELWEAALKAVVGVILFRPGISQTELRWRLRAVYDRLEVIEVLDYLQREGFAEPRYDAHPPQSGPEQLWLSALGDGEEQHVFWFIRGEEKCWYRV</sequence>
<dbReference type="EMBL" id="MU266367">
    <property type="protein sequence ID" value="KAH7927378.1"/>
    <property type="molecule type" value="Genomic_DNA"/>
</dbReference>
<evidence type="ECO:0000313" key="2">
    <source>
        <dbReference type="Proteomes" id="UP000790709"/>
    </source>
</evidence>
<dbReference type="Proteomes" id="UP000790709">
    <property type="component" value="Unassembled WGS sequence"/>
</dbReference>
<keyword evidence="2" id="KW-1185">Reference proteome</keyword>
<organism evidence="1 2">
    <name type="scientific">Leucogyrophana mollusca</name>
    <dbReference type="NCBI Taxonomy" id="85980"/>
    <lineage>
        <taxon>Eukaryota</taxon>
        <taxon>Fungi</taxon>
        <taxon>Dikarya</taxon>
        <taxon>Basidiomycota</taxon>
        <taxon>Agaricomycotina</taxon>
        <taxon>Agaricomycetes</taxon>
        <taxon>Agaricomycetidae</taxon>
        <taxon>Boletales</taxon>
        <taxon>Boletales incertae sedis</taxon>
        <taxon>Leucogyrophana</taxon>
    </lineage>
</organism>
<reference evidence="1" key="1">
    <citation type="journal article" date="2021" name="New Phytol.">
        <title>Evolutionary innovations through gain and loss of genes in the ectomycorrhizal Boletales.</title>
        <authorList>
            <person name="Wu G."/>
            <person name="Miyauchi S."/>
            <person name="Morin E."/>
            <person name="Kuo A."/>
            <person name="Drula E."/>
            <person name="Varga T."/>
            <person name="Kohler A."/>
            <person name="Feng B."/>
            <person name="Cao Y."/>
            <person name="Lipzen A."/>
            <person name="Daum C."/>
            <person name="Hundley H."/>
            <person name="Pangilinan J."/>
            <person name="Johnson J."/>
            <person name="Barry K."/>
            <person name="LaButti K."/>
            <person name="Ng V."/>
            <person name="Ahrendt S."/>
            <person name="Min B."/>
            <person name="Choi I.G."/>
            <person name="Park H."/>
            <person name="Plett J.M."/>
            <person name="Magnuson J."/>
            <person name="Spatafora J.W."/>
            <person name="Nagy L.G."/>
            <person name="Henrissat B."/>
            <person name="Grigoriev I.V."/>
            <person name="Yang Z.L."/>
            <person name="Xu J."/>
            <person name="Martin F.M."/>
        </authorList>
    </citation>
    <scope>NUCLEOTIDE SEQUENCE</scope>
    <source>
        <strain evidence="1">KUC20120723A-06</strain>
    </source>
</reference>
<gene>
    <name evidence="1" type="ORF">BV22DRAFT_1127415</name>
</gene>
<protein>
    <submittedName>
        <fullName evidence="1">Uncharacterized protein</fullName>
    </submittedName>
</protein>